<dbReference type="GO" id="GO:0004662">
    <property type="term" value="F:CAAX-protein geranylgeranyltransferase activity"/>
    <property type="evidence" value="ECO:0007669"/>
    <property type="project" value="TreeGrafter"/>
</dbReference>
<keyword evidence="6" id="KW-0677">Repeat</keyword>
<dbReference type="InterPro" id="IPR008930">
    <property type="entry name" value="Terpenoid_cyclase/PrenylTrfase"/>
</dbReference>
<dbReference type="SUPFAM" id="SSF48239">
    <property type="entry name" value="Terpenoid cyclases/Protein prenyltransferases"/>
    <property type="match status" value="1"/>
</dbReference>
<feature type="region of interest" description="Disordered" evidence="8">
    <location>
        <begin position="261"/>
        <end position="302"/>
    </location>
</feature>
<dbReference type="InterPro" id="IPR001330">
    <property type="entry name" value="Prenyltrans"/>
</dbReference>
<evidence type="ECO:0000256" key="5">
    <source>
        <dbReference type="ARBA" id="ARBA00022723"/>
    </source>
</evidence>
<proteinExistence type="inferred from homology"/>
<dbReference type="RefSeq" id="XP_022514045.1">
    <property type="nucleotide sequence ID" value="XM_022653521.1"/>
</dbReference>
<dbReference type="GO" id="GO:0046872">
    <property type="term" value="F:metal ion binding"/>
    <property type="evidence" value="ECO:0007669"/>
    <property type="project" value="UniProtKB-KW"/>
</dbReference>
<feature type="domain" description="Prenyltransferase alpha-alpha toroid" evidence="9">
    <location>
        <begin position="9"/>
        <end position="403"/>
    </location>
</feature>
<evidence type="ECO:0000256" key="4">
    <source>
        <dbReference type="ARBA" id="ARBA00022679"/>
    </source>
</evidence>
<keyword evidence="4" id="KW-0808">Transferase</keyword>
<evidence type="ECO:0000256" key="6">
    <source>
        <dbReference type="ARBA" id="ARBA00022737"/>
    </source>
</evidence>
<comment type="similarity">
    <text evidence="2">Belongs to the protein prenyltransferase subunit beta family.</text>
</comment>
<comment type="caution">
    <text evidence="10">The sequence shown here is derived from an EMBL/GenBank/DDBJ whole genome shotgun (WGS) entry which is preliminary data.</text>
</comment>
<dbReference type="GO" id="GO:0005953">
    <property type="term" value="C:CAAX-protein geranylgeranyltransferase complex"/>
    <property type="evidence" value="ECO:0007669"/>
    <property type="project" value="TreeGrafter"/>
</dbReference>
<dbReference type="PANTHER" id="PTHR11774">
    <property type="entry name" value="GERANYLGERANYL TRANSFERASE TYPE BETA SUBUNIT"/>
    <property type="match status" value="1"/>
</dbReference>
<accession>A0A177FCQ7</accession>
<evidence type="ECO:0000259" key="9">
    <source>
        <dbReference type="Pfam" id="PF00432"/>
    </source>
</evidence>
<dbReference type="GeneID" id="34598718"/>
<protein>
    <recommendedName>
        <fullName evidence="9">Prenyltransferase alpha-alpha toroid domain-containing protein</fullName>
    </recommendedName>
</protein>
<organism evidence="10 11">
    <name type="scientific">Fonsecaea monophora</name>
    <dbReference type="NCBI Taxonomy" id="254056"/>
    <lineage>
        <taxon>Eukaryota</taxon>
        <taxon>Fungi</taxon>
        <taxon>Dikarya</taxon>
        <taxon>Ascomycota</taxon>
        <taxon>Pezizomycotina</taxon>
        <taxon>Eurotiomycetes</taxon>
        <taxon>Chaetothyriomycetidae</taxon>
        <taxon>Chaetothyriales</taxon>
        <taxon>Herpotrichiellaceae</taxon>
        <taxon>Fonsecaea</taxon>
    </lineage>
</organism>
<dbReference type="EMBL" id="LVKK01000018">
    <property type="protein sequence ID" value="OAG42093.1"/>
    <property type="molecule type" value="Genomic_DNA"/>
</dbReference>
<keyword evidence="7" id="KW-0862">Zinc</keyword>
<dbReference type="InterPro" id="IPR045089">
    <property type="entry name" value="PGGT1B-like"/>
</dbReference>
<sequence length="433" mass="48382">MAPEEPYVLDKERHVKYWKRCAQILPEPYTSGEAHRMSFGFFIVAALDLLGVLDTAITPSEKHGWIEWIYTCQVPHTGGFRGFTGTLLGGQRSYHNWHWDPANLPNTYFALAALVVLGDDLSRVKRKECLAWVAALQRPNGSFGEFLGENDQIEGEDDPRLCMCAMGVMKILQGHGEHTKPSSFNEANLRRYIASCQSHEGGIGQAPLLEAHSGLNYCGIATLSFLALLQNPSVSMQEMAERANFDITVCTRWILDRQTTWVEEEEEDDEEEDEDTDNQSRQRVDTNNNNEDQQSSPSNMSGLHTGLVTEKAIAGFCGRCGKIADTCYCFWNVGALAQILQQHHLVDVDSLRRYLLGKVTHVIGGFAKGPGELPDLLHSYLGLATLAIYNEPGLKELDPTFCISKDAVQRLAKVAQQQKVALLYDFDPRTRDS</sequence>
<dbReference type="Pfam" id="PF00432">
    <property type="entry name" value="Prenyltrans"/>
    <property type="match status" value="1"/>
</dbReference>
<evidence type="ECO:0000256" key="2">
    <source>
        <dbReference type="ARBA" id="ARBA00010497"/>
    </source>
</evidence>
<dbReference type="Proteomes" id="UP000077002">
    <property type="component" value="Unassembled WGS sequence"/>
</dbReference>
<gene>
    <name evidence="10" type="ORF">AYO21_03547</name>
</gene>
<evidence type="ECO:0000256" key="1">
    <source>
        <dbReference type="ARBA" id="ARBA00001947"/>
    </source>
</evidence>
<keyword evidence="3" id="KW-0637">Prenyltransferase</keyword>
<dbReference type="AlphaFoldDB" id="A0A177FCQ7"/>
<dbReference type="PANTHER" id="PTHR11774:SF4">
    <property type="entry name" value="GERANYLGERANYL TRANSFERASE TYPE-1 SUBUNIT BETA"/>
    <property type="match status" value="1"/>
</dbReference>
<dbReference type="OrthoDB" id="24893at2759"/>
<evidence type="ECO:0000313" key="11">
    <source>
        <dbReference type="Proteomes" id="UP000077002"/>
    </source>
</evidence>
<evidence type="ECO:0000256" key="8">
    <source>
        <dbReference type="SAM" id="MobiDB-lite"/>
    </source>
</evidence>
<feature type="compositionally biased region" description="Polar residues" evidence="8">
    <location>
        <begin position="285"/>
        <end position="302"/>
    </location>
</feature>
<name>A0A177FCQ7_9EURO</name>
<dbReference type="Gene3D" id="1.50.10.20">
    <property type="match status" value="1"/>
</dbReference>
<keyword evidence="5" id="KW-0479">Metal-binding</keyword>
<evidence type="ECO:0000313" key="10">
    <source>
        <dbReference type="EMBL" id="OAG42093.1"/>
    </source>
</evidence>
<keyword evidence="11" id="KW-1185">Reference proteome</keyword>
<evidence type="ECO:0000256" key="3">
    <source>
        <dbReference type="ARBA" id="ARBA00022602"/>
    </source>
</evidence>
<reference evidence="10 11" key="1">
    <citation type="submission" date="2016-03" db="EMBL/GenBank/DDBJ databases">
        <title>Draft genome sequence of the Fonsecaea monophora CBS 269.37.</title>
        <authorList>
            <person name="Bombassaro A."/>
            <person name="Vinicius W.A."/>
            <person name="De Hoog S."/>
            <person name="Sun J."/>
            <person name="Souza E.M."/>
            <person name="Raittz R.T."/>
            <person name="Costa F."/>
            <person name="Leao A.C."/>
            <person name="Tadra-Sfeir M.Z."/>
            <person name="Baura V."/>
            <person name="Balsanelli E."/>
            <person name="Pedrosa F.O."/>
            <person name="Moreno L.F."/>
            <person name="Steffens M.B."/>
            <person name="Xi L."/>
            <person name="Bocca A.L."/>
            <person name="Felipe M.S."/>
            <person name="Teixeira M."/>
            <person name="Telles Filho F.Q."/>
            <person name="Azevedo C.M."/>
            <person name="Gomes R."/>
            <person name="Vicente V.A."/>
        </authorList>
    </citation>
    <scope>NUCLEOTIDE SEQUENCE [LARGE SCALE GENOMIC DNA]</scope>
    <source>
        <strain evidence="10 11">CBS 269.37</strain>
    </source>
</reference>
<evidence type="ECO:0000256" key="7">
    <source>
        <dbReference type="ARBA" id="ARBA00022833"/>
    </source>
</evidence>
<comment type="cofactor">
    <cofactor evidence="1">
        <name>Zn(2+)</name>
        <dbReference type="ChEBI" id="CHEBI:29105"/>
    </cofactor>
</comment>
<feature type="compositionally biased region" description="Acidic residues" evidence="8">
    <location>
        <begin position="262"/>
        <end position="277"/>
    </location>
</feature>